<dbReference type="InterPro" id="IPR029034">
    <property type="entry name" value="Cystine-knot_cytokine"/>
</dbReference>
<organism evidence="6 7">
    <name type="scientific">Octopus sinensis</name>
    <name type="common">East Asian common octopus</name>
    <dbReference type="NCBI Taxonomy" id="2607531"/>
    <lineage>
        <taxon>Eukaryota</taxon>
        <taxon>Metazoa</taxon>
        <taxon>Spiralia</taxon>
        <taxon>Lophotrochozoa</taxon>
        <taxon>Mollusca</taxon>
        <taxon>Cephalopoda</taxon>
        <taxon>Coleoidea</taxon>
        <taxon>Octopodiformes</taxon>
        <taxon>Octopoda</taxon>
        <taxon>Incirrata</taxon>
        <taxon>Octopodidae</taxon>
        <taxon>Octopus</taxon>
    </lineage>
</organism>
<evidence type="ECO:0000256" key="2">
    <source>
        <dbReference type="ARBA" id="ARBA00007236"/>
    </source>
</evidence>
<name>A0A7E6EYV1_9MOLL</name>
<keyword evidence="5" id="KW-0812">Transmembrane</keyword>
<dbReference type="GO" id="GO:0005576">
    <property type="term" value="C:extracellular region"/>
    <property type="evidence" value="ECO:0007669"/>
    <property type="project" value="UniProtKB-SubCell"/>
</dbReference>
<reference evidence="7" key="1">
    <citation type="submission" date="2025-08" db="UniProtKB">
        <authorList>
            <consortium name="RefSeq"/>
        </authorList>
    </citation>
    <scope>IDENTIFICATION</scope>
</reference>
<comment type="subcellular location">
    <subcellularLocation>
        <location evidence="1">Secreted</location>
    </subcellularLocation>
</comment>
<evidence type="ECO:0000313" key="7">
    <source>
        <dbReference type="RefSeq" id="XP_036360766.1"/>
    </source>
</evidence>
<dbReference type="RefSeq" id="XP_036360766.1">
    <property type="nucleotide sequence ID" value="XM_036504873.1"/>
</dbReference>
<evidence type="ECO:0000256" key="3">
    <source>
        <dbReference type="ARBA" id="ARBA00022525"/>
    </source>
</evidence>
<protein>
    <submittedName>
        <fullName evidence="7">Interleukin 17-like protein isoform X3</fullName>
    </submittedName>
</protein>
<keyword evidence="5" id="KW-0472">Membrane</keyword>
<evidence type="ECO:0000313" key="6">
    <source>
        <dbReference type="Proteomes" id="UP000515154"/>
    </source>
</evidence>
<proteinExistence type="inferred from homology"/>
<dbReference type="AlphaFoldDB" id="A0A7E6EYV1"/>
<dbReference type="Proteomes" id="UP000515154">
    <property type="component" value="Linkage group LG1"/>
</dbReference>
<evidence type="ECO:0000256" key="4">
    <source>
        <dbReference type="ARBA" id="ARBA00022729"/>
    </source>
</evidence>
<dbReference type="SUPFAM" id="SSF57501">
    <property type="entry name" value="Cystine-knot cytokines"/>
    <property type="match status" value="1"/>
</dbReference>
<dbReference type="InterPro" id="IPR010345">
    <property type="entry name" value="IL-17_fam"/>
</dbReference>
<keyword evidence="4" id="KW-0732">Signal</keyword>
<evidence type="ECO:0000256" key="5">
    <source>
        <dbReference type="SAM" id="Phobius"/>
    </source>
</evidence>
<keyword evidence="3" id="KW-0964">Secreted</keyword>
<accession>A0A7E6EYV1</accession>
<dbReference type="GO" id="GO:0005125">
    <property type="term" value="F:cytokine activity"/>
    <property type="evidence" value="ECO:0007669"/>
    <property type="project" value="InterPro"/>
</dbReference>
<sequence>MLYKVFIPYLNCIFSAIMFVSSASFRRQCRKPVNLEARHKIHSRLHNKFIFTANIASLATTQLPLLNLDKFCPKSIAYTRAPRGRSTCPWYLKVIYDKNVYPPLRTEAVCRCKHCLGTDNNYRCVTVYAEMPVLHRTGECIKGFYVYKPSKINVATACVCARIIDHVIINNIDYES</sequence>
<keyword evidence="5" id="KW-1133">Transmembrane helix</keyword>
<keyword evidence="6" id="KW-1185">Reference proteome</keyword>
<feature type="transmembrane region" description="Helical" evidence="5">
    <location>
        <begin position="6"/>
        <end position="25"/>
    </location>
</feature>
<dbReference type="Pfam" id="PF06083">
    <property type="entry name" value="IL17"/>
    <property type="match status" value="1"/>
</dbReference>
<dbReference type="Gene3D" id="2.10.90.10">
    <property type="entry name" value="Cystine-knot cytokines"/>
    <property type="match status" value="1"/>
</dbReference>
<comment type="similarity">
    <text evidence="2">Belongs to the IL-17 family.</text>
</comment>
<gene>
    <name evidence="7" type="primary">LOC115222907</name>
</gene>
<evidence type="ECO:0000256" key="1">
    <source>
        <dbReference type="ARBA" id="ARBA00004613"/>
    </source>
</evidence>